<name>A0A8J3GHN3_9HYPH</name>
<evidence type="ECO:0000256" key="7">
    <source>
        <dbReference type="SAM" id="MobiDB-lite"/>
    </source>
</evidence>
<evidence type="ECO:0000256" key="4">
    <source>
        <dbReference type="ARBA" id="ARBA00023054"/>
    </source>
</evidence>
<evidence type="ECO:0000256" key="2">
    <source>
        <dbReference type="ARBA" id="ARBA00009840"/>
    </source>
</evidence>
<sequence>MENISSTLEAQLFGPVTLGMALAFALLAIILLCLSAAVRLWRGEDRENVEDDPRVEAILRSQAEMQGRLGTMAEIFGSRQAELNRSLTQRLDSMAGRIGQSMTDQQRATHENLSRLQARLAVIDTAQSNIQSLAGQVVELQSILSNKQTRGAFGQARMETIIADALPPGAYEFQAGLSNGARPDCTVRMPNGAPSLVIDAKFPLESWNAMRKAETPEIAKIAAQNFRRDMDVHIRAIAEKYLIAGETQDTAFLFVPSESIFADIHEQFESIVQRAHRARVVIVSPSLLLLSVQVIQAILKDARMREQAHLIQAEVAHLTEDMRRLDERVAKLRGHFDMTARDIDSILVSTSKVIKRGEKIEALELGEKREATRESETAPAPRKAEPAPEPAAKSRTGNLRLRLVDGED</sequence>
<keyword evidence="8" id="KW-1133">Transmembrane helix</keyword>
<dbReference type="EMBL" id="BMZO01000003">
    <property type="protein sequence ID" value="GHC67310.1"/>
    <property type="molecule type" value="Genomic_DNA"/>
</dbReference>
<organism evidence="9 10">
    <name type="scientific">Limoniibacter endophyticus</name>
    <dbReference type="NCBI Taxonomy" id="1565040"/>
    <lineage>
        <taxon>Bacteria</taxon>
        <taxon>Pseudomonadati</taxon>
        <taxon>Pseudomonadota</taxon>
        <taxon>Alphaproteobacteria</taxon>
        <taxon>Hyphomicrobiales</taxon>
        <taxon>Bartonellaceae</taxon>
        <taxon>Limoniibacter</taxon>
    </lineage>
</organism>
<dbReference type="Proteomes" id="UP000641137">
    <property type="component" value="Unassembled WGS sequence"/>
</dbReference>
<dbReference type="PANTHER" id="PTHR30563:SF0">
    <property type="entry name" value="DNA RECOMBINATION PROTEIN RMUC"/>
    <property type="match status" value="1"/>
</dbReference>
<keyword evidence="5" id="KW-0233">DNA recombination</keyword>
<feature type="compositionally biased region" description="Basic and acidic residues" evidence="7">
    <location>
        <begin position="365"/>
        <end position="386"/>
    </location>
</feature>
<keyword evidence="4 6" id="KW-0175">Coiled coil</keyword>
<comment type="caution">
    <text evidence="9">The sequence shown here is derived from an EMBL/GenBank/DDBJ whole genome shotgun (WGS) entry which is preliminary data.</text>
</comment>
<reference evidence="9" key="1">
    <citation type="journal article" date="2014" name="Int. J. Syst. Evol. Microbiol.">
        <title>Complete genome sequence of Corynebacterium casei LMG S-19264T (=DSM 44701T), isolated from a smear-ripened cheese.</title>
        <authorList>
            <consortium name="US DOE Joint Genome Institute (JGI-PGF)"/>
            <person name="Walter F."/>
            <person name="Albersmeier A."/>
            <person name="Kalinowski J."/>
            <person name="Ruckert C."/>
        </authorList>
    </citation>
    <scope>NUCLEOTIDE SEQUENCE</scope>
    <source>
        <strain evidence="9">KCTC 42097</strain>
    </source>
</reference>
<dbReference type="GO" id="GO:0006310">
    <property type="term" value="P:DNA recombination"/>
    <property type="evidence" value="ECO:0007669"/>
    <property type="project" value="UniProtKB-KW"/>
</dbReference>
<dbReference type="RefSeq" id="WP_189488784.1">
    <property type="nucleotide sequence ID" value="NZ_BMZO01000003.1"/>
</dbReference>
<evidence type="ECO:0000256" key="5">
    <source>
        <dbReference type="ARBA" id="ARBA00023172"/>
    </source>
</evidence>
<evidence type="ECO:0000256" key="8">
    <source>
        <dbReference type="SAM" id="Phobius"/>
    </source>
</evidence>
<comment type="similarity">
    <text evidence="2">Belongs to the RmuC family.</text>
</comment>
<comment type="function">
    <text evidence="1">Involved in DNA recombination.</text>
</comment>
<feature type="transmembrane region" description="Helical" evidence="8">
    <location>
        <begin position="12"/>
        <end position="38"/>
    </location>
</feature>
<protein>
    <recommendedName>
        <fullName evidence="3">DNA recombination protein RmuC homolog</fullName>
    </recommendedName>
</protein>
<evidence type="ECO:0000256" key="6">
    <source>
        <dbReference type="SAM" id="Coils"/>
    </source>
</evidence>
<accession>A0A8J3GHN3</accession>
<gene>
    <name evidence="9" type="ORF">GCM10010136_11250</name>
</gene>
<evidence type="ECO:0000313" key="9">
    <source>
        <dbReference type="EMBL" id="GHC67310.1"/>
    </source>
</evidence>
<proteinExistence type="inferred from homology"/>
<keyword evidence="8" id="KW-0472">Membrane</keyword>
<dbReference type="Pfam" id="PF02646">
    <property type="entry name" value="RmuC"/>
    <property type="match status" value="1"/>
</dbReference>
<evidence type="ECO:0000256" key="1">
    <source>
        <dbReference type="ARBA" id="ARBA00003416"/>
    </source>
</evidence>
<dbReference type="InterPro" id="IPR003798">
    <property type="entry name" value="DNA_recombination_RmuC"/>
</dbReference>
<feature type="region of interest" description="Disordered" evidence="7">
    <location>
        <begin position="365"/>
        <end position="408"/>
    </location>
</feature>
<evidence type="ECO:0000313" key="10">
    <source>
        <dbReference type="Proteomes" id="UP000641137"/>
    </source>
</evidence>
<feature type="coiled-coil region" evidence="6">
    <location>
        <begin position="308"/>
        <end position="335"/>
    </location>
</feature>
<dbReference type="AlphaFoldDB" id="A0A8J3GHN3"/>
<keyword evidence="8" id="KW-0812">Transmembrane</keyword>
<reference evidence="9" key="2">
    <citation type="submission" date="2020-09" db="EMBL/GenBank/DDBJ databases">
        <authorList>
            <person name="Sun Q."/>
            <person name="Kim S."/>
        </authorList>
    </citation>
    <scope>NUCLEOTIDE SEQUENCE</scope>
    <source>
        <strain evidence="9">KCTC 42097</strain>
    </source>
</reference>
<evidence type="ECO:0000256" key="3">
    <source>
        <dbReference type="ARBA" id="ARBA00021840"/>
    </source>
</evidence>
<dbReference type="PANTHER" id="PTHR30563">
    <property type="entry name" value="DNA RECOMBINATION PROTEIN RMUC"/>
    <property type="match status" value="1"/>
</dbReference>
<keyword evidence="10" id="KW-1185">Reference proteome</keyword>